<evidence type="ECO:0000259" key="1">
    <source>
        <dbReference type="SMART" id="SM00909"/>
    </source>
</evidence>
<reference evidence="2 3" key="1">
    <citation type="journal article" date="2010" name="Stand. Genomic Sci.">
        <title>Complete genome sequence of Meiothermus silvanus type strain (VI-R2).</title>
        <authorList>
            <person name="Sikorski J."/>
            <person name="Tindall B.J."/>
            <person name="Lowry S."/>
            <person name="Lucas S."/>
            <person name="Nolan M."/>
            <person name="Copeland A."/>
            <person name="Glavina Del Rio T."/>
            <person name="Tice H."/>
            <person name="Cheng J.F."/>
            <person name="Han C."/>
            <person name="Pitluck S."/>
            <person name="Liolios K."/>
            <person name="Ivanova N."/>
            <person name="Mavromatis K."/>
            <person name="Mikhailova N."/>
            <person name="Pati A."/>
            <person name="Goodwin L."/>
            <person name="Chen A."/>
            <person name="Palaniappan K."/>
            <person name="Land M."/>
            <person name="Hauser L."/>
            <person name="Chang Y.J."/>
            <person name="Jeffries C.D."/>
            <person name="Rohde M."/>
            <person name="Goker M."/>
            <person name="Woyke T."/>
            <person name="Bristow J."/>
            <person name="Eisen J.A."/>
            <person name="Markowitz V."/>
            <person name="Hugenholtz P."/>
            <person name="Kyrpides N.C."/>
            <person name="Klenk H.P."/>
            <person name="Lapidus A."/>
        </authorList>
    </citation>
    <scope>NUCLEOTIDE SEQUENCE [LARGE SCALE GENOMIC DNA]</scope>
    <source>
        <strain evidence="3">ATCC 700542 / DSM 9946 / VI-R2</strain>
    </source>
</reference>
<dbReference type="SMART" id="SM00909">
    <property type="entry name" value="Germane"/>
    <property type="match status" value="1"/>
</dbReference>
<gene>
    <name evidence="2" type="ordered locus">Mesil_2050</name>
</gene>
<dbReference type="HOGENOM" id="CLU_128654_0_0_0"/>
<dbReference type="Pfam" id="PF10646">
    <property type="entry name" value="Germane"/>
    <property type="match status" value="1"/>
</dbReference>
<sequence>MIRRMLSLWNLLGVLVLAVGLWAFWASSNTTVSNAVNLPSEDQKAKPGPKALRLYFADPSGEKFIVETRTVELGPDEEVHNRALAELLKGPQVQGANPVVSPGLPVPTVFLRDNLAYVDLPAAYGRLGLGTTGEVMLVYGLAYTLLDFSDVQGVRFLLDGKEIDSLGHLSLLESIRRPQ</sequence>
<dbReference type="eggNOG" id="COG5401">
    <property type="taxonomic scope" value="Bacteria"/>
</dbReference>
<protein>
    <submittedName>
        <fullName evidence="2">Lipoprotein LpqB, GerMN domain protein</fullName>
    </submittedName>
</protein>
<feature type="domain" description="GerMN" evidence="1">
    <location>
        <begin position="80"/>
        <end position="167"/>
    </location>
</feature>
<dbReference type="STRING" id="526227.Mesil_2050"/>
<organism evidence="2 3">
    <name type="scientific">Allomeiothermus silvanus (strain ATCC 700542 / DSM 9946 / NBRC 106475 / NCIMB 13440 / VI-R2)</name>
    <name type="common">Thermus silvanus</name>
    <dbReference type="NCBI Taxonomy" id="526227"/>
    <lineage>
        <taxon>Bacteria</taxon>
        <taxon>Thermotogati</taxon>
        <taxon>Deinococcota</taxon>
        <taxon>Deinococci</taxon>
        <taxon>Thermales</taxon>
        <taxon>Thermaceae</taxon>
        <taxon>Allomeiothermus</taxon>
    </lineage>
</organism>
<dbReference type="EMBL" id="CP002042">
    <property type="protein sequence ID" value="ADH63922.1"/>
    <property type="molecule type" value="Genomic_DNA"/>
</dbReference>
<dbReference type="AlphaFoldDB" id="D7BH69"/>
<dbReference type="InterPro" id="IPR019606">
    <property type="entry name" value="GerMN"/>
</dbReference>
<dbReference type="RefSeq" id="WP_013158473.1">
    <property type="nucleotide sequence ID" value="NC_014212.1"/>
</dbReference>
<keyword evidence="3" id="KW-1185">Reference proteome</keyword>
<evidence type="ECO:0000313" key="2">
    <source>
        <dbReference type="EMBL" id="ADH63922.1"/>
    </source>
</evidence>
<keyword evidence="2" id="KW-0449">Lipoprotein</keyword>
<evidence type="ECO:0000313" key="3">
    <source>
        <dbReference type="Proteomes" id="UP000001916"/>
    </source>
</evidence>
<dbReference type="KEGG" id="msv:Mesil_2050"/>
<dbReference type="Proteomes" id="UP000001916">
    <property type="component" value="Chromosome"/>
</dbReference>
<proteinExistence type="predicted"/>
<name>D7BH69_ALLS1</name>
<accession>D7BH69</accession>